<proteinExistence type="predicted"/>
<protein>
    <submittedName>
        <fullName evidence="1">Uncharacterized protein</fullName>
    </submittedName>
</protein>
<name>A0A511AY64_9PROT</name>
<dbReference type="AlphaFoldDB" id="A0A511AY64"/>
<comment type="caution">
    <text evidence="1">The sequence shown here is derived from an EMBL/GenBank/DDBJ whole genome shotgun (WGS) entry which is preliminary data.</text>
</comment>
<evidence type="ECO:0000313" key="2">
    <source>
        <dbReference type="Proteomes" id="UP000321230"/>
    </source>
</evidence>
<evidence type="ECO:0000313" key="1">
    <source>
        <dbReference type="EMBL" id="GEK93134.1"/>
    </source>
</evidence>
<sequence length="63" mass="7058">MHVKILLKAGWALSEFVGIHARTDTAEQGAYDMTAAEPTLRANQAKDYEVLHKSVFEMLRPTV</sequence>
<reference evidence="1 2" key="1">
    <citation type="submission" date="2019-07" db="EMBL/GenBank/DDBJ databases">
        <title>Whole genome shotgun sequence of Gluconobacter wancherniae NBRC 103581.</title>
        <authorList>
            <person name="Hosoyama A."/>
            <person name="Uohara A."/>
            <person name="Ohji S."/>
            <person name="Ichikawa N."/>
        </authorList>
    </citation>
    <scope>NUCLEOTIDE SEQUENCE [LARGE SCALE GENOMIC DNA]</scope>
    <source>
        <strain evidence="1 2">NBRC 103581</strain>
    </source>
</reference>
<keyword evidence="2" id="KW-1185">Reference proteome</keyword>
<organism evidence="1 2">
    <name type="scientific">Gluconobacter wancherniae NBRC 103581</name>
    <dbReference type="NCBI Taxonomy" id="656744"/>
    <lineage>
        <taxon>Bacteria</taxon>
        <taxon>Pseudomonadati</taxon>
        <taxon>Pseudomonadota</taxon>
        <taxon>Alphaproteobacteria</taxon>
        <taxon>Acetobacterales</taxon>
        <taxon>Acetobacteraceae</taxon>
        <taxon>Gluconobacter</taxon>
    </lineage>
</organism>
<gene>
    <name evidence="1" type="ORF">GWA01_09040</name>
</gene>
<dbReference type="EMBL" id="BJUZ01000001">
    <property type="protein sequence ID" value="GEK93134.1"/>
    <property type="molecule type" value="Genomic_DNA"/>
</dbReference>
<accession>A0A511AY64</accession>
<dbReference type="Proteomes" id="UP000321230">
    <property type="component" value="Unassembled WGS sequence"/>
</dbReference>